<evidence type="ECO:0000256" key="7">
    <source>
        <dbReference type="ARBA" id="ARBA00023004"/>
    </source>
</evidence>
<dbReference type="InterPro" id="IPR058240">
    <property type="entry name" value="rSAM_sf"/>
</dbReference>
<dbReference type="AlphaFoldDB" id="A0A3E2VV88"/>
<accession>A0A3E2VV88</accession>
<evidence type="ECO:0000256" key="4">
    <source>
        <dbReference type="ARBA" id="ARBA00022691"/>
    </source>
</evidence>
<evidence type="ECO:0000256" key="2">
    <source>
        <dbReference type="ARBA" id="ARBA00009777"/>
    </source>
</evidence>
<dbReference type="InterPro" id="IPR040074">
    <property type="entry name" value="BssD/PflA/YjjW"/>
</dbReference>
<organism evidence="10 11">
    <name type="scientific">Clostridium innocuum</name>
    <dbReference type="NCBI Taxonomy" id="1522"/>
    <lineage>
        <taxon>Bacteria</taxon>
        <taxon>Bacillati</taxon>
        <taxon>Bacillota</taxon>
        <taxon>Clostridia</taxon>
        <taxon>Eubacteriales</taxon>
        <taxon>Clostridiaceae</taxon>
        <taxon>Clostridium</taxon>
    </lineage>
</organism>
<proteinExistence type="inferred from homology"/>
<dbReference type="Pfam" id="PF04055">
    <property type="entry name" value="Radical_SAM"/>
    <property type="match status" value="1"/>
</dbReference>
<keyword evidence="7" id="KW-0408">Iron</keyword>
<dbReference type="PIRSF" id="PIRSF000371">
    <property type="entry name" value="PFL_act_enz"/>
    <property type="match status" value="1"/>
</dbReference>
<evidence type="ECO:0000256" key="6">
    <source>
        <dbReference type="ARBA" id="ARBA00023002"/>
    </source>
</evidence>
<name>A0A3E2VV88_CLOIN</name>
<dbReference type="PANTHER" id="PTHR30352:SF4">
    <property type="entry name" value="PYRUVATE FORMATE-LYASE 2-ACTIVATING ENZYME"/>
    <property type="match status" value="1"/>
</dbReference>
<reference evidence="10 11" key="1">
    <citation type="submission" date="2018-08" db="EMBL/GenBank/DDBJ databases">
        <title>A genome reference for cultivated species of the human gut microbiota.</title>
        <authorList>
            <person name="Zou Y."/>
            <person name="Xue W."/>
            <person name="Luo G."/>
        </authorList>
    </citation>
    <scope>NUCLEOTIDE SEQUENCE [LARGE SCALE GENOMIC DNA]</scope>
    <source>
        <strain evidence="10 11">OF01-2LB</strain>
    </source>
</reference>
<gene>
    <name evidence="10" type="ORF">DXA38_12570</name>
</gene>
<evidence type="ECO:0000256" key="8">
    <source>
        <dbReference type="ARBA" id="ARBA00023014"/>
    </source>
</evidence>
<keyword evidence="5" id="KW-0479">Metal-binding</keyword>
<sequence length="302" mass="33911">MVALHLSTIQRYSTKDGPGIRSTVFLIGCNLRCAWCSNPELMLPYDKLLHFSSLCRGCQSCVHAYPTAVYMEDGAIHMHPCAQHMAGELEEACPFDALEQVGMRMEPIQLAKQLEKDFTYYEESGGGVTFSGGEPLLQAAALCDTLYLLKQKQIAVCVDTAGDVAWEQLERVADYCDLFLYDIKAFDAALHKKITGADNGRILDNARRLAAMHKPMWIRMVIVKGYNDDRSDLLKRLQFAAALGSAVQRVELLPYHALGEGKYKSMELAYPIQEDACPDAETLTYCMEEGRRLNLPMYMEKE</sequence>
<dbReference type="PROSITE" id="PS51918">
    <property type="entry name" value="RADICAL_SAM"/>
    <property type="match status" value="1"/>
</dbReference>
<protein>
    <submittedName>
        <fullName evidence="10">Glycyl-radical enzyme activating protein</fullName>
    </submittedName>
</protein>
<dbReference type="GO" id="GO:0016491">
    <property type="term" value="F:oxidoreductase activity"/>
    <property type="evidence" value="ECO:0007669"/>
    <property type="project" value="UniProtKB-KW"/>
</dbReference>
<dbReference type="EMBL" id="QVEV01000018">
    <property type="protein sequence ID" value="RGC14712.1"/>
    <property type="molecule type" value="Genomic_DNA"/>
</dbReference>
<feature type="domain" description="Radical SAM core" evidence="9">
    <location>
        <begin position="15"/>
        <end position="296"/>
    </location>
</feature>
<dbReference type="SFLD" id="SFLDG01118">
    <property type="entry name" value="activating_enzymes__group_2"/>
    <property type="match status" value="1"/>
</dbReference>
<dbReference type="InterPro" id="IPR013785">
    <property type="entry name" value="Aldolase_TIM"/>
</dbReference>
<comment type="cofactor">
    <cofactor evidence="1">
        <name>[4Fe-4S] cluster</name>
        <dbReference type="ChEBI" id="CHEBI:49883"/>
    </cofactor>
</comment>
<keyword evidence="6" id="KW-0560">Oxidoreductase</keyword>
<evidence type="ECO:0000313" key="10">
    <source>
        <dbReference type="EMBL" id="RGC14712.1"/>
    </source>
</evidence>
<dbReference type="Proteomes" id="UP000260025">
    <property type="component" value="Unassembled WGS sequence"/>
</dbReference>
<dbReference type="PANTHER" id="PTHR30352">
    <property type="entry name" value="PYRUVATE FORMATE-LYASE-ACTIVATING ENZYME"/>
    <property type="match status" value="1"/>
</dbReference>
<dbReference type="OrthoDB" id="9782387at2"/>
<keyword evidence="3" id="KW-0004">4Fe-4S</keyword>
<dbReference type="InterPro" id="IPR007197">
    <property type="entry name" value="rSAM"/>
</dbReference>
<dbReference type="SFLD" id="SFLDG01066">
    <property type="entry name" value="organic_radical-activating_enz"/>
    <property type="match status" value="1"/>
</dbReference>
<evidence type="ECO:0000256" key="3">
    <source>
        <dbReference type="ARBA" id="ARBA00022485"/>
    </source>
</evidence>
<comment type="caution">
    <text evidence="10">The sequence shown here is derived from an EMBL/GenBank/DDBJ whole genome shotgun (WGS) entry which is preliminary data.</text>
</comment>
<evidence type="ECO:0000259" key="9">
    <source>
        <dbReference type="PROSITE" id="PS51918"/>
    </source>
</evidence>
<dbReference type="SFLD" id="SFLDS00029">
    <property type="entry name" value="Radical_SAM"/>
    <property type="match status" value="1"/>
</dbReference>
<evidence type="ECO:0000256" key="1">
    <source>
        <dbReference type="ARBA" id="ARBA00001966"/>
    </source>
</evidence>
<dbReference type="Gene3D" id="3.20.20.70">
    <property type="entry name" value="Aldolase class I"/>
    <property type="match status" value="1"/>
</dbReference>
<evidence type="ECO:0000256" key="5">
    <source>
        <dbReference type="ARBA" id="ARBA00022723"/>
    </source>
</evidence>
<comment type="similarity">
    <text evidence="2">Belongs to the organic radical-activating enzymes family.</text>
</comment>
<dbReference type="NCBIfam" id="TIGR02494">
    <property type="entry name" value="PFLE_PFLC"/>
    <property type="match status" value="1"/>
</dbReference>
<keyword evidence="8" id="KW-0411">Iron-sulfur</keyword>
<dbReference type="InterPro" id="IPR012839">
    <property type="entry name" value="Organic_radical_activase"/>
</dbReference>
<dbReference type="InterPro" id="IPR034457">
    <property type="entry name" value="Organic_radical-activating"/>
</dbReference>
<dbReference type="InterPro" id="IPR001989">
    <property type="entry name" value="Radical_activat_CS"/>
</dbReference>
<dbReference type="SUPFAM" id="SSF54862">
    <property type="entry name" value="4Fe-4S ferredoxins"/>
    <property type="match status" value="1"/>
</dbReference>
<evidence type="ECO:0000313" key="11">
    <source>
        <dbReference type="Proteomes" id="UP000260025"/>
    </source>
</evidence>
<dbReference type="GO" id="GO:0046872">
    <property type="term" value="F:metal ion binding"/>
    <property type="evidence" value="ECO:0007669"/>
    <property type="project" value="UniProtKB-KW"/>
</dbReference>
<keyword evidence="4" id="KW-0949">S-adenosyl-L-methionine</keyword>
<dbReference type="GO" id="GO:0051539">
    <property type="term" value="F:4 iron, 4 sulfur cluster binding"/>
    <property type="evidence" value="ECO:0007669"/>
    <property type="project" value="UniProtKB-KW"/>
</dbReference>
<dbReference type="SUPFAM" id="SSF102114">
    <property type="entry name" value="Radical SAM enzymes"/>
    <property type="match status" value="1"/>
</dbReference>
<dbReference type="PROSITE" id="PS01087">
    <property type="entry name" value="RADICAL_ACTIVATING"/>
    <property type="match status" value="1"/>
</dbReference>
<dbReference type="RefSeq" id="WP_117443477.1">
    <property type="nucleotide sequence ID" value="NZ_JAJFEN010000004.1"/>
</dbReference>